<keyword evidence="2" id="KW-1185">Reference proteome</keyword>
<dbReference type="RefSeq" id="WP_085383923.1">
    <property type="nucleotide sequence ID" value="NZ_NAFC01000172.1"/>
</dbReference>
<proteinExistence type="predicted"/>
<protein>
    <recommendedName>
        <fullName evidence="3">SnoaL-like domain-containing protein</fullName>
    </recommendedName>
</protein>
<reference evidence="1 2" key="1">
    <citation type="submission" date="2017-03" db="EMBL/GenBank/DDBJ databases">
        <title>Whole genome sequences of fourteen strains of Bradyrhizobium canariense and one strain of Bradyrhizobium japonicum isolated from Lupinus (Papilionoideae: Genisteae) species in Algeria.</title>
        <authorList>
            <person name="Crovadore J."/>
            <person name="Chekireb D."/>
            <person name="Brachmann A."/>
            <person name="Chablais R."/>
            <person name="Cochard B."/>
            <person name="Lefort F."/>
        </authorList>
    </citation>
    <scope>NUCLEOTIDE SEQUENCE [LARGE SCALE GENOMIC DNA]</scope>
    <source>
        <strain evidence="1 2">UBMAN05</strain>
    </source>
</reference>
<sequence length="113" mass="13019">MIIFPFGFYVLEGKLPVYLGNDLEAQRAMQAWLEANPDCVQLRLDVIGPEQLLTRFLGFDVRGRSAAMDHGPLLFETTCCEKEKITVRRLYHDYDAALRGHAELIEISRKRLH</sequence>
<accession>A0ABX3X7D6</accession>
<dbReference type="EMBL" id="NAFK01000145">
    <property type="protein sequence ID" value="OSJ31938.1"/>
    <property type="molecule type" value="Genomic_DNA"/>
</dbReference>
<comment type="caution">
    <text evidence="1">The sequence shown here is derived from an EMBL/GenBank/DDBJ whole genome shotgun (WGS) entry which is preliminary data.</text>
</comment>
<name>A0ABX3X7D6_9BRAD</name>
<gene>
    <name evidence="1" type="ORF">BST63_08805</name>
</gene>
<evidence type="ECO:0008006" key="3">
    <source>
        <dbReference type="Google" id="ProtNLM"/>
    </source>
</evidence>
<evidence type="ECO:0000313" key="2">
    <source>
        <dbReference type="Proteomes" id="UP000193884"/>
    </source>
</evidence>
<dbReference type="Proteomes" id="UP000193884">
    <property type="component" value="Unassembled WGS sequence"/>
</dbReference>
<organism evidence="1 2">
    <name type="scientific">Bradyrhizobium canariense</name>
    <dbReference type="NCBI Taxonomy" id="255045"/>
    <lineage>
        <taxon>Bacteria</taxon>
        <taxon>Pseudomonadati</taxon>
        <taxon>Pseudomonadota</taxon>
        <taxon>Alphaproteobacteria</taxon>
        <taxon>Hyphomicrobiales</taxon>
        <taxon>Nitrobacteraceae</taxon>
        <taxon>Bradyrhizobium</taxon>
    </lineage>
</organism>
<evidence type="ECO:0000313" key="1">
    <source>
        <dbReference type="EMBL" id="OSJ31938.1"/>
    </source>
</evidence>